<dbReference type="EMBL" id="JAICCE010000006">
    <property type="protein sequence ID" value="KAG9276515.1"/>
    <property type="molecule type" value="Genomic_DNA"/>
</dbReference>
<evidence type="ECO:0000313" key="2">
    <source>
        <dbReference type="Proteomes" id="UP000752171"/>
    </source>
</evidence>
<dbReference type="AlphaFoldDB" id="A0A8T2M4E2"/>
<name>A0A8T2M4E2_ASTMX</name>
<protein>
    <submittedName>
        <fullName evidence="1">Uncharacterized protein</fullName>
    </submittedName>
</protein>
<accession>A0A8T2M4E2</accession>
<gene>
    <name evidence="1" type="ORF">AMEX_G8833</name>
</gene>
<proteinExistence type="predicted"/>
<comment type="caution">
    <text evidence="1">The sequence shown here is derived from an EMBL/GenBank/DDBJ whole genome shotgun (WGS) entry which is preliminary data.</text>
</comment>
<evidence type="ECO:0000313" key="1">
    <source>
        <dbReference type="EMBL" id="KAG9276515.1"/>
    </source>
</evidence>
<organism evidence="1 2">
    <name type="scientific">Astyanax mexicanus</name>
    <name type="common">Blind cave fish</name>
    <name type="synonym">Astyanax fasciatus mexicanus</name>
    <dbReference type="NCBI Taxonomy" id="7994"/>
    <lineage>
        <taxon>Eukaryota</taxon>
        <taxon>Metazoa</taxon>
        <taxon>Chordata</taxon>
        <taxon>Craniata</taxon>
        <taxon>Vertebrata</taxon>
        <taxon>Euteleostomi</taxon>
        <taxon>Actinopterygii</taxon>
        <taxon>Neopterygii</taxon>
        <taxon>Teleostei</taxon>
        <taxon>Ostariophysi</taxon>
        <taxon>Characiformes</taxon>
        <taxon>Characoidei</taxon>
        <taxon>Acestrorhamphidae</taxon>
        <taxon>Acestrorhamphinae</taxon>
        <taxon>Astyanax</taxon>
    </lineage>
</organism>
<sequence length="68" mass="7720">MLWCCRGNPARARLSTRWRLRRAVDGALPCHKASPVNCFEKALPFAKMAEDYAHDSVIAFSVKKDSLR</sequence>
<reference evidence="1 2" key="1">
    <citation type="submission" date="2021-07" db="EMBL/GenBank/DDBJ databases">
        <authorList>
            <person name="Imarazene B."/>
            <person name="Zahm M."/>
            <person name="Klopp C."/>
            <person name="Cabau C."/>
            <person name="Beille S."/>
            <person name="Jouanno E."/>
            <person name="Castinel A."/>
            <person name="Lluch J."/>
            <person name="Gil L."/>
            <person name="Kuchtly C."/>
            <person name="Lopez Roques C."/>
            <person name="Donnadieu C."/>
            <person name="Parrinello H."/>
            <person name="Journot L."/>
            <person name="Du K."/>
            <person name="Schartl M."/>
            <person name="Retaux S."/>
            <person name="Guiguen Y."/>
        </authorList>
    </citation>
    <scope>NUCLEOTIDE SEQUENCE [LARGE SCALE GENOMIC DNA]</scope>
    <source>
        <strain evidence="1">Pach_M1</strain>
        <tissue evidence="1">Testis</tissue>
    </source>
</reference>
<dbReference type="Proteomes" id="UP000752171">
    <property type="component" value="Unassembled WGS sequence"/>
</dbReference>